<dbReference type="Proteomes" id="UP001172673">
    <property type="component" value="Unassembled WGS sequence"/>
</dbReference>
<reference evidence="1" key="1">
    <citation type="submission" date="2022-10" db="EMBL/GenBank/DDBJ databases">
        <title>Culturing micro-colonial fungi from biological soil crusts in the Mojave desert and describing Neophaeococcomyces mojavensis, and introducing the new genera and species Taxawa tesnikishii.</title>
        <authorList>
            <person name="Kurbessoian T."/>
            <person name="Stajich J.E."/>
        </authorList>
    </citation>
    <scope>NUCLEOTIDE SEQUENCE</scope>
    <source>
        <strain evidence="1">TK_41</strain>
    </source>
</reference>
<comment type="caution">
    <text evidence="1">The sequence shown here is derived from an EMBL/GenBank/DDBJ whole genome shotgun (WGS) entry which is preliminary data.</text>
</comment>
<dbReference type="EMBL" id="JAPDRK010000001">
    <property type="protein sequence ID" value="KAJ9616412.1"/>
    <property type="molecule type" value="Genomic_DNA"/>
</dbReference>
<proteinExistence type="predicted"/>
<organism evidence="1 2">
    <name type="scientific">Cladophialophora chaetospira</name>
    <dbReference type="NCBI Taxonomy" id="386627"/>
    <lineage>
        <taxon>Eukaryota</taxon>
        <taxon>Fungi</taxon>
        <taxon>Dikarya</taxon>
        <taxon>Ascomycota</taxon>
        <taxon>Pezizomycotina</taxon>
        <taxon>Eurotiomycetes</taxon>
        <taxon>Chaetothyriomycetidae</taxon>
        <taxon>Chaetothyriales</taxon>
        <taxon>Herpotrichiellaceae</taxon>
        <taxon>Cladophialophora</taxon>
    </lineage>
</organism>
<gene>
    <name evidence="1" type="ORF">H2200_000130</name>
</gene>
<protein>
    <submittedName>
        <fullName evidence="1">Uncharacterized protein</fullName>
    </submittedName>
</protein>
<name>A0AA38XN02_9EURO</name>
<evidence type="ECO:0000313" key="2">
    <source>
        <dbReference type="Proteomes" id="UP001172673"/>
    </source>
</evidence>
<evidence type="ECO:0000313" key="1">
    <source>
        <dbReference type="EMBL" id="KAJ9616412.1"/>
    </source>
</evidence>
<accession>A0AA38XN02</accession>
<keyword evidence="2" id="KW-1185">Reference proteome</keyword>
<dbReference type="AlphaFoldDB" id="A0AA38XN02"/>
<sequence length="70" mass="8368">MVLIRVSFGFGFENELYMEMFFEQVTWVFPEDFDSDDDAWDDLDHDEPEEGIRNPICECGKCRRFYAGRT</sequence>